<proteinExistence type="predicted"/>
<dbReference type="PROSITE" id="PS50095">
    <property type="entry name" value="PLAT"/>
    <property type="match status" value="3"/>
</dbReference>
<name>A0A817YY22_9BILA</name>
<dbReference type="InterPro" id="IPR001024">
    <property type="entry name" value="PLAT/LH2_dom"/>
</dbReference>
<comment type="caution">
    <text evidence="1">Lacks conserved residue(s) required for the propagation of feature annotation.</text>
</comment>
<accession>A0A817YY22</accession>
<feature type="region of interest" description="Disordered" evidence="2">
    <location>
        <begin position="101"/>
        <end position="129"/>
    </location>
</feature>
<dbReference type="SUPFAM" id="SSF49723">
    <property type="entry name" value="Lipase/lipooxygenase domain (PLAT/LH2 domain)"/>
    <property type="match status" value="3"/>
</dbReference>
<dbReference type="EMBL" id="CAJNYV010000830">
    <property type="protein sequence ID" value="CAF3386717.1"/>
    <property type="molecule type" value="Genomic_DNA"/>
</dbReference>
<dbReference type="Proteomes" id="UP000663865">
    <property type="component" value="Unassembled WGS sequence"/>
</dbReference>
<evidence type="ECO:0000313" key="4">
    <source>
        <dbReference type="EMBL" id="CAF3386717.1"/>
    </source>
</evidence>
<dbReference type="AlphaFoldDB" id="A0A817YY22"/>
<evidence type="ECO:0000259" key="3">
    <source>
        <dbReference type="PROSITE" id="PS50095"/>
    </source>
</evidence>
<feature type="domain" description="PLAT" evidence="3">
    <location>
        <begin position="408"/>
        <end position="476"/>
    </location>
</feature>
<dbReference type="Gene3D" id="2.40.180.10">
    <property type="entry name" value="Catalase core domain"/>
    <property type="match status" value="2"/>
</dbReference>
<comment type="caution">
    <text evidence="4">The sequence shown here is derived from an EMBL/GenBank/DDBJ whole genome shotgun (WGS) entry which is preliminary data.</text>
</comment>
<feature type="domain" description="PLAT" evidence="3">
    <location>
        <begin position="142"/>
        <end position="265"/>
    </location>
</feature>
<feature type="domain" description="PLAT" evidence="3">
    <location>
        <begin position="276"/>
        <end position="397"/>
    </location>
</feature>
<sequence length="476" mass="54372">MDLKYAGRDIPWALPFGDHLHSTNSENNSNELKTIAHRYGFQAFDEQLTTSDTNSKWTNPGVVFTDKTIGSDLTAIQNTDFHDDHGHTFCYLCSINQHKHERTKPRDESKKRTLTPYKNPKARLPSFSSSDQIKQNLSSDFISYRFIVRTGTQKNSGTQAKVFLYLYGTESNWTSVHLQKHSNLNSSTSNDGFPSGSVRTFCFKGPNIGQLHHLNVNLVGSRSDKEWFLKEIEITNLNSATTWICEFNCWLPEQDEQQENEIKPNSTHLQTKPSLSMYILQIRTGEKSHTVNNGNAQIKIRGSTNRSGVLTIKNNRANLFERNQLDTFAIVGSDLGDLLEITAELDRSQSATDWHIKDMIIHKLIPDDDHKQSQIYFPFNICLSRKVNQFTAKKEICPSTDYHFKGPICYQVIMKTGNVSNARTDSDVFIMIYGKNGRTAIHQLNSRLNNDTERITASEFIVRIFFSFIFNFTISV</sequence>
<dbReference type="Gene3D" id="2.60.60.20">
    <property type="entry name" value="PLAT/LH2 domain"/>
    <property type="match status" value="1"/>
</dbReference>
<dbReference type="PANTHER" id="PTHR45901:SF3">
    <property type="entry name" value="LIPOXYGENASE HOMOLOGY DOMAIN-CONTAINING PROTEIN 1"/>
    <property type="match status" value="1"/>
</dbReference>
<evidence type="ECO:0000256" key="2">
    <source>
        <dbReference type="SAM" id="MobiDB-lite"/>
    </source>
</evidence>
<organism evidence="4 5">
    <name type="scientific">Rotaria socialis</name>
    <dbReference type="NCBI Taxonomy" id="392032"/>
    <lineage>
        <taxon>Eukaryota</taxon>
        <taxon>Metazoa</taxon>
        <taxon>Spiralia</taxon>
        <taxon>Gnathifera</taxon>
        <taxon>Rotifera</taxon>
        <taxon>Eurotatoria</taxon>
        <taxon>Bdelloidea</taxon>
        <taxon>Philodinida</taxon>
        <taxon>Philodinidae</taxon>
        <taxon>Rotaria</taxon>
    </lineage>
</organism>
<gene>
    <name evidence="4" type="ORF">KIK155_LOCUS6815</name>
</gene>
<reference evidence="4" key="1">
    <citation type="submission" date="2021-02" db="EMBL/GenBank/DDBJ databases">
        <authorList>
            <person name="Nowell W R."/>
        </authorList>
    </citation>
    <scope>NUCLEOTIDE SEQUENCE</scope>
</reference>
<dbReference type="PANTHER" id="PTHR45901">
    <property type="entry name" value="PROTEIN CBG12474"/>
    <property type="match status" value="1"/>
</dbReference>
<dbReference type="InterPro" id="IPR052970">
    <property type="entry name" value="Inner_ear_hair_cell_LOXHD"/>
</dbReference>
<dbReference type="Pfam" id="PF01477">
    <property type="entry name" value="PLAT"/>
    <property type="match status" value="2"/>
</dbReference>
<evidence type="ECO:0000313" key="5">
    <source>
        <dbReference type="Proteomes" id="UP000663865"/>
    </source>
</evidence>
<evidence type="ECO:0000256" key="1">
    <source>
        <dbReference type="PROSITE-ProRule" id="PRU00152"/>
    </source>
</evidence>
<protein>
    <recommendedName>
        <fullName evidence="3">PLAT domain-containing protein</fullName>
    </recommendedName>
</protein>
<dbReference type="InterPro" id="IPR036392">
    <property type="entry name" value="PLAT/LH2_dom_sf"/>
</dbReference>